<keyword evidence="3" id="KW-1185">Reference proteome</keyword>
<dbReference type="RefSeq" id="WP_084117173.1">
    <property type="nucleotide sequence ID" value="NZ_FQTU01000013.1"/>
</dbReference>
<dbReference type="OrthoDB" id="9815759at2"/>
<sequence>MKKERVLDAINHKRTDKIPHTIEFTKDILEILCRELGMTPDEIFDYADNHIEKINLNAGGIWIRDGFYQDEFGVVWDRTGHDKDIGIPAEVIFKKPDIDMYEFPQVQEELLRQEIEKTLSNGRDTFKICKISYNLYERAWSLRGMMNILMDMIENPEFTYALFEKIFEFNMKRIKIAMEYDIDGFYFGDDYGQQRGLIMGPTMWRKYIKPLLAKQYEEVKKKGKVVIQHSCGDNNLILEDFVEIGLDVYNTIQPEIYDLKKLKSQYGKDLAFWGAISTQRLLPYASPDEVKAKARETMSILGKDGGYIASPTHRMPQDIPVENFLALVDVFKNQ</sequence>
<dbReference type="Gene3D" id="3.20.20.210">
    <property type="match status" value="1"/>
</dbReference>
<dbReference type="SUPFAM" id="SSF51726">
    <property type="entry name" value="UROD/MetE-like"/>
    <property type="match status" value="1"/>
</dbReference>
<gene>
    <name evidence="2" type="ORF">SAMN02746064_01788</name>
</gene>
<dbReference type="EMBL" id="FQTU01000013">
    <property type="protein sequence ID" value="SHF06130.1"/>
    <property type="molecule type" value="Genomic_DNA"/>
</dbReference>
<accession>A0A1M4YK69</accession>
<name>A0A1M4YK69_9FIRM</name>
<evidence type="ECO:0000313" key="2">
    <source>
        <dbReference type="EMBL" id="SHF06130.1"/>
    </source>
</evidence>
<dbReference type="GO" id="GO:0006779">
    <property type="term" value="P:porphyrin-containing compound biosynthetic process"/>
    <property type="evidence" value="ECO:0007669"/>
    <property type="project" value="InterPro"/>
</dbReference>
<dbReference type="InterPro" id="IPR052024">
    <property type="entry name" value="Methanogen_methyltrans"/>
</dbReference>
<dbReference type="InterPro" id="IPR038071">
    <property type="entry name" value="UROD/MetE-like_sf"/>
</dbReference>
<dbReference type="STRING" id="1120975.SAMN02746064_01788"/>
<evidence type="ECO:0000259" key="1">
    <source>
        <dbReference type="Pfam" id="PF01208"/>
    </source>
</evidence>
<dbReference type="PANTHER" id="PTHR47099">
    <property type="entry name" value="METHYLCOBAMIDE:COM METHYLTRANSFERASE MTBA"/>
    <property type="match status" value="1"/>
</dbReference>
<dbReference type="AlphaFoldDB" id="A0A1M4YK69"/>
<dbReference type="PANTHER" id="PTHR47099:SF1">
    <property type="entry name" value="METHYLCOBAMIDE:COM METHYLTRANSFERASE MTBA"/>
    <property type="match status" value="1"/>
</dbReference>
<protein>
    <submittedName>
        <fullName evidence="2">Uroporphyrinogen decarboxylase</fullName>
    </submittedName>
</protein>
<organism evidence="2 3">
    <name type="scientific">Alkalibacter saccharofermentans DSM 14828</name>
    <dbReference type="NCBI Taxonomy" id="1120975"/>
    <lineage>
        <taxon>Bacteria</taxon>
        <taxon>Bacillati</taxon>
        <taxon>Bacillota</taxon>
        <taxon>Clostridia</taxon>
        <taxon>Eubacteriales</taxon>
        <taxon>Eubacteriaceae</taxon>
        <taxon>Alkalibacter</taxon>
    </lineage>
</organism>
<dbReference type="Proteomes" id="UP000184251">
    <property type="component" value="Unassembled WGS sequence"/>
</dbReference>
<reference evidence="2 3" key="1">
    <citation type="submission" date="2016-11" db="EMBL/GenBank/DDBJ databases">
        <authorList>
            <person name="Jaros S."/>
            <person name="Januszkiewicz K."/>
            <person name="Wedrychowicz H."/>
        </authorList>
    </citation>
    <scope>NUCLEOTIDE SEQUENCE [LARGE SCALE GENOMIC DNA]</scope>
    <source>
        <strain evidence="2 3">DSM 14828</strain>
    </source>
</reference>
<dbReference type="Pfam" id="PF01208">
    <property type="entry name" value="URO-D"/>
    <property type="match status" value="1"/>
</dbReference>
<evidence type="ECO:0000313" key="3">
    <source>
        <dbReference type="Proteomes" id="UP000184251"/>
    </source>
</evidence>
<proteinExistence type="predicted"/>
<dbReference type="InterPro" id="IPR000257">
    <property type="entry name" value="Uroporphyrinogen_deCOase"/>
</dbReference>
<dbReference type="GO" id="GO:0004853">
    <property type="term" value="F:uroporphyrinogen decarboxylase activity"/>
    <property type="evidence" value="ECO:0007669"/>
    <property type="project" value="InterPro"/>
</dbReference>
<feature type="domain" description="Uroporphyrinogen decarboxylase (URO-D)" evidence="1">
    <location>
        <begin position="143"/>
        <end position="332"/>
    </location>
</feature>